<comment type="caution">
    <text evidence="5">The sequence shown here is derived from an EMBL/GenBank/DDBJ whole genome shotgun (WGS) entry which is preliminary data.</text>
</comment>
<name>A0ABT7NNX0_9SPHI</name>
<evidence type="ECO:0000313" key="6">
    <source>
        <dbReference type="Proteomes" id="UP001170954"/>
    </source>
</evidence>
<keyword evidence="2" id="KW-0731">Sigma factor</keyword>
<organism evidence="5 6">
    <name type="scientific">Sphingobacterium hotanense</name>
    <dbReference type="NCBI Taxonomy" id="649196"/>
    <lineage>
        <taxon>Bacteria</taxon>
        <taxon>Pseudomonadati</taxon>
        <taxon>Bacteroidota</taxon>
        <taxon>Sphingobacteriia</taxon>
        <taxon>Sphingobacteriales</taxon>
        <taxon>Sphingobacteriaceae</taxon>
        <taxon>Sphingobacterium</taxon>
    </lineage>
</organism>
<dbReference type="EMBL" id="JACAGK010000031">
    <property type="protein sequence ID" value="MDM1048844.1"/>
    <property type="molecule type" value="Genomic_DNA"/>
</dbReference>
<dbReference type="Proteomes" id="UP001170954">
    <property type="component" value="Unassembled WGS sequence"/>
</dbReference>
<keyword evidence="6" id="KW-1185">Reference proteome</keyword>
<evidence type="ECO:0000313" key="5">
    <source>
        <dbReference type="EMBL" id="MDM1048844.1"/>
    </source>
</evidence>
<dbReference type="SUPFAM" id="SSF88946">
    <property type="entry name" value="Sigma2 domain of RNA polymerase sigma factors"/>
    <property type="match status" value="1"/>
</dbReference>
<evidence type="ECO:0000256" key="3">
    <source>
        <dbReference type="ARBA" id="ARBA00023163"/>
    </source>
</evidence>
<accession>A0ABT7NNX0</accession>
<sequence>MNTNDQHIDDIELIHRISEGNHAAYDLLYDRFFEDIYIHIYNKTKDYELTKDLTHDVFLKLWENRDSLTHITNIRGYLYITARNKVLDLIKHNKIVDTYYQSFLHTYKLVESTDFRIREKQI</sequence>
<dbReference type="InterPro" id="IPR007627">
    <property type="entry name" value="RNA_pol_sigma70_r2"/>
</dbReference>
<protein>
    <recommendedName>
        <fullName evidence="4">RNA polymerase sigma-70 region 2 domain-containing protein</fullName>
    </recommendedName>
</protein>
<evidence type="ECO:0000256" key="2">
    <source>
        <dbReference type="ARBA" id="ARBA00023082"/>
    </source>
</evidence>
<gene>
    <name evidence="5" type="ORF">HX018_11430</name>
</gene>
<dbReference type="InterPro" id="IPR039425">
    <property type="entry name" value="RNA_pol_sigma-70-like"/>
</dbReference>
<evidence type="ECO:0000256" key="1">
    <source>
        <dbReference type="ARBA" id="ARBA00023015"/>
    </source>
</evidence>
<feature type="domain" description="RNA polymerase sigma-70 region 2" evidence="4">
    <location>
        <begin position="28"/>
        <end position="93"/>
    </location>
</feature>
<keyword evidence="3" id="KW-0804">Transcription</keyword>
<evidence type="ECO:0000259" key="4">
    <source>
        <dbReference type="Pfam" id="PF04542"/>
    </source>
</evidence>
<keyword evidence="1" id="KW-0805">Transcription regulation</keyword>
<dbReference type="Pfam" id="PF04542">
    <property type="entry name" value="Sigma70_r2"/>
    <property type="match status" value="1"/>
</dbReference>
<dbReference type="RefSeq" id="WP_149525725.1">
    <property type="nucleotide sequence ID" value="NZ_CP030848.1"/>
</dbReference>
<reference evidence="5" key="1">
    <citation type="submission" date="2020-06" db="EMBL/GenBank/DDBJ databases">
        <authorList>
            <person name="Dong N."/>
        </authorList>
    </citation>
    <scope>NUCLEOTIDE SEQUENCE</scope>
    <source>
        <strain evidence="5">R1692</strain>
    </source>
</reference>
<reference evidence="5" key="2">
    <citation type="journal article" date="2022" name="Sci. Total Environ.">
        <title>Prevalence, transmission, and molecular epidemiology of tet(X)-positive bacteria among humans, animals, and environmental niches in China: An epidemiological, and genomic-based study.</title>
        <authorList>
            <person name="Dong N."/>
            <person name="Zeng Y."/>
            <person name="Cai C."/>
            <person name="Sun C."/>
            <person name="Lu J."/>
            <person name="Liu C."/>
            <person name="Zhou H."/>
            <person name="Sun Q."/>
            <person name="Shu L."/>
            <person name="Wang H."/>
            <person name="Wang Y."/>
            <person name="Wang S."/>
            <person name="Wu C."/>
            <person name="Chan E.W."/>
            <person name="Chen G."/>
            <person name="Shen Z."/>
            <person name="Chen S."/>
            <person name="Zhang R."/>
        </authorList>
    </citation>
    <scope>NUCLEOTIDE SEQUENCE</scope>
    <source>
        <strain evidence="5">R1692</strain>
    </source>
</reference>
<dbReference type="InterPro" id="IPR013325">
    <property type="entry name" value="RNA_pol_sigma_r2"/>
</dbReference>
<dbReference type="PANTHER" id="PTHR43133:SF46">
    <property type="entry name" value="RNA POLYMERASE SIGMA-70 FACTOR ECF SUBFAMILY"/>
    <property type="match status" value="1"/>
</dbReference>
<dbReference type="PANTHER" id="PTHR43133">
    <property type="entry name" value="RNA POLYMERASE ECF-TYPE SIGMA FACTO"/>
    <property type="match status" value="1"/>
</dbReference>
<dbReference type="Gene3D" id="1.10.1740.10">
    <property type="match status" value="1"/>
</dbReference>
<proteinExistence type="predicted"/>